<dbReference type="Proteomes" id="UP001591681">
    <property type="component" value="Unassembled WGS sequence"/>
</dbReference>
<organism evidence="2 3">
    <name type="scientific">Coilia grayii</name>
    <name type="common">Gray's grenadier anchovy</name>
    <dbReference type="NCBI Taxonomy" id="363190"/>
    <lineage>
        <taxon>Eukaryota</taxon>
        <taxon>Metazoa</taxon>
        <taxon>Chordata</taxon>
        <taxon>Craniata</taxon>
        <taxon>Vertebrata</taxon>
        <taxon>Euteleostomi</taxon>
        <taxon>Actinopterygii</taxon>
        <taxon>Neopterygii</taxon>
        <taxon>Teleostei</taxon>
        <taxon>Clupei</taxon>
        <taxon>Clupeiformes</taxon>
        <taxon>Clupeoidei</taxon>
        <taxon>Engraulidae</taxon>
        <taxon>Coilinae</taxon>
        <taxon>Coilia</taxon>
    </lineage>
</organism>
<sequence>MTPEVQKVVVEHVIRANDSASSHSSAKLRSFSGRLPTPHHEVDYKTWCSHTEFLLSDSTLPPRYVTRKTVESLLAPAANMIKHLGPHANVQAYLCILDSAYGTVENGDELFVKFLNTLQDAGEKPFAYLSRLQKALNQAVQRGLPENDLDRQLLKQFCRGCWDNTLINSLQLEQKKKVPPPFSELLLLLWTEEDKQAAKSICMSHHLGLS</sequence>
<comment type="caution">
    <text evidence="2">The sequence shown here is derived from an EMBL/GenBank/DDBJ whole genome shotgun (WGS) entry which is preliminary data.</text>
</comment>
<keyword evidence="3" id="KW-1185">Reference proteome</keyword>
<evidence type="ECO:0000313" key="2">
    <source>
        <dbReference type="EMBL" id="KAL2080727.1"/>
    </source>
</evidence>
<dbReference type="InterPro" id="IPR026523">
    <property type="entry name" value="PNMA"/>
</dbReference>
<proteinExistence type="predicted"/>
<accession>A0ABD1J0Y1</accession>
<evidence type="ECO:0000313" key="3">
    <source>
        <dbReference type="Proteomes" id="UP001591681"/>
    </source>
</evidence>
<reference evidence="2 3" key="1">
    <citation type="submission" date="2024-09" db="EMBL/GenBank/DDBJ databases">
        <title>A chromosome-level genome assembly of Gray's grenadier anchovy, Coilia grayii.</title>
        <authorList>
            <person name="Fu Z."/>
        </authorList>
    </citation>
    <scope>NUCLEOTIDE SEQUENCE [LARGE SCALE GENOMIC DNA]</scope>
    <source>
        <strain evidence="2">G4</strain>
        <tissue evidence="2">Muscle</tissue>
    </source>
</reference>
<dbReference type="InterPro" id="IPR048270">
    <property type="entry name" value="PNMA_C"/>
</dbReference>
<dbReference type="PANTHER" id="PTHR23095:SF53">
    <property type="entry name" value="ZINC FINGER CCHC DOMAIN-CONTAINING PROTEIN 12-LIKE"/>
    <property type="match status" value="1"/>
</dbReference>
<gene>
    <name evidence="2" type="ORF">ACEWY4_024520</name>
</gene>
<dbReference type="PANTHER" id="PTHR23095">
    <property type="entry name" value="PARANEOPLASTIC ANTIGEN"/>
    <property type="match status" value="1"/>
</dbReference>
<dbReference type="Pfam" id="PF14893">
    <property type="entry name" value="PNMA"/>
    <property type="match status" value="1"/>
</dbReference>
<dbReference type="EMBL" id="JBHFQA010000021">
    <property type="protein sequence ID" value="KAL2080727.1"/>
    <property type="molecule type" value="Genomic_DNA"/>
</dbReference>
<feature type="domain" description="Paraneoplastic antigen Ma-like C-terminal" evidence="1">
    <location>
        <begin position="31"/>
        <end position="186"/>
    </location>
</feature>
<protein>
    <recommendedName>
        <fullName evidence="1">Paraneoplastic antigen Ma-like C-terminal domain-containing protein</fullName>
    </recommendedName>
</protein>
<name>A0ABD1J0Y1_9TELE</name>
<evidence type="ECO:0000259" key="1">
    <source>
        <dbReference type="Pfam" id="PF14893"/>
    </source>
</evidence>
<dbReference type="AlphaFoldDB" id="A0ABD1J0Y1"/>